<keyword evidence="1" id="KW-0732">Signal</keyword>
<protein>
    <submittedName>
        <fullName evidence="2">Uncharacterized protein</fullName>
    </submittedName>
</protein>
<keyword evidence="3" id="KW-1185">Reference proteome</keyword>
<accession>A0A1G8VT39</accession>
<dbReference type="RefSeq" id="WP_091264412.1">
    <property type="nucleotide sequence ID" value="NZ_FNFK01000002.1"/>
</dbReference>
<dbReference type="STRING" id="426701.SAMN04488098_100285"/>
<dbReference type="EMBL" id="FNFK01000002">
    <property type="protein sequence ID" value="SDJ69023.1"/>
    <property type="molecule type" value="Genomic_DNA"/>
</dbReference>
<evidence type="ECO:0000313" key="3">
    <source>
        <dbReference type="Proteomes" id="UP000199433"/>
    </source>
</evidence>
<dbReference type="AlphaFoldDB" id="A0A1G8VT39"/>
<reference evidence="3" key="1">
    <citation type="submission" date="2016-10" db="EMBL/GenBank/DDBJ databases">
        <authorList>
            <person name="Varghese N."/>
            <person name="Submissions S."/>
        </authorList>
    </citation>
    <scope>NUCLEOTIDE SEQUENCE [LARGE SCALE GENOMIC DNA]</scope>
    <source>
        <strain evidence="3">DSM 19181</strain>
    </source>
</reference>
<evidence type="ECO:0000256" key="1">
    <source>
        <dbReference type="SAM" id="SignalP"/>
    </source>
</evidence>
<proteinExistence type="predicted"/>
<gene>
    <name evidence="2" type="ORF">SAMN04488098_100285</name>
</gene>
<feature type="chain" id="PRO_5039603403" evidence="1">
    <location>
        <begin position="21"/>
        <end position="76"/>
    </location>
</feature>
<name>A0A1G8VT39_9LACT</name>
<sequence length="76" mass="8065">MKKLLVVAIALATVAAVTKAKDSNKITRGTLSAKDVTLINLDTLNLPSNNVGLSTNKKTVHLNAPRVILDGETTIR</sequence>
<organism evidence="2 3">
    <name type="scientific">Alkalibacterium thalassium</name>
    <dbReference type="NCBI Taxonomy" id="426701"/>
    <lineage>
        <taxon>Bacteria</taxon>
        <taxon>Bacillati</taxon>
        <taxon>Bacillota</taxon>
        <taxon>Bacilli</taxon>
        <taxon>Lactobacillales</taxon>
        <taxon>Carnobacteriaceae</taxon>
        <taxon>Alkalibacterium</taxon>
    </lineage>
</organism>
<dbReference type="Proteomes" id="UP000199433">
    <property type="component" value="Unassembled WGS sequence"/>
</dbReference>
<feature type="signal peptide" evidence="1">
    <location>
        <begin position="1"/>
        <end position="20"/>
    </location>
</feature>
<evidence type="ECO:0000313" key="2">
    <source>
        <dbReference type="EMBL" id="SDJ69023.1"/>
    </source>
</evidence>